<dbReference type="STRING" id="309803.CTN_0942"/>
<name>B9K835_THENN</name>
<dbReference type="CDD" id="cd06502">
    <property type="entry name" value="TA_like"/>
    <property type="match status" value="1"/>
</dbReference>
<dbReference type="FunFam" id="3.40.640.10:FF:000206">
    <property type="entry name" value="L-allo-threonine aldolase"/>
    <property type="match status" value="1"/>
</dbReference>
<dbReference type="InterPro" id="IPR001597">
    <property type="entry name" value="ArAA_b-elim_lyase/Thr_aldolase"/>
</dbReference>
<proteinExistence type="inferred from homology"/>
<dbReference type="GO" id="GO:0006567">
    <property type="term" value="P:L-threonine catabolic process"/>
    <property type="evidence" value="ECO:0007669"/>
    <property type="project" value="TreeGrafter"/>
</dbReference>
<dbReference type="NCBIfam" id="NF007825">
    <property type="entry name" value="PRK10534.1"/>
    <property type="match status" value="1"/>
</dbReference>
<sequence length="348" mass="38249">MGGEEMIDLRSDTVTKPTEEMRKAMAQAEVGDDVYGEDPTVNELEKLAAKIFGKEDALFVPSGTMGNQVSIMAHTQRGDEVILEANSHIFWYEVGAMAVLSGVMPHPVAGKNGVMDPDDVKKAIRPDNVHFPRTSLITIENTHNRSGGRVIPLENMKEIYSIAKEFGINVHVDGARIFNASVATGIPAKEYARYADSVMFCLSKGLCAPVGSVVVGDSEFIKRARKARKMLGGGMRQAGVLAAAGIIALTKMVDRLKEDHENARFLAMKLREIGYQVNPEDVETNMVILRTDNLRVNASVFLKELEENGVLASSLSDTEIRLVTHKDVSRSQIEDALNVFEKLFRKLS</sequence>
<dbReference type="GO" id="GO:0008732">
    <property type="term" value="F:L-allo-threonine aldolase activity"/>
    <property type="evidence" value="ECO:0007669"/>
    <property type="project" value="TreeGrafter"/>
</dbReference>
<feature type="domain" description="Aromatic amino acid beta-eliminating lyase/threonine aldolase" evidence="6">
    <location>
        <begin position="8"/>
        <end position="290"/>
    </location>
</feature>
<gene>
    <name evidence="7" type="ordered locus">CTN_0942</name>
</gene>
<evidence type="ECO:0000256" key="4">
    <source>
        <dbReference type="ARBA" id="ARBA00023239"/>
    </source>
</evidence>
<comment type="similarity">
    <text evidence="2">Belongs to the threonine aldolase family.</text>
</comment>
<keyword evidence="3" id="KW-0663">Pyridoxal phosphate</keyword>
<accession>B9K835</accession>
<evidence type="ECO:0000256" key="3">
    <source>
        <dbReference type="ARBA" id="ARBA00022898"/>
    </source>
</evidence>
<dbReference type="Proteomes" id="UP000000445">
    <property type="component" value="Chromosome"/>
</dbReference>
<dbReference type="InterPro" id="IPR015421">
    <property type="entry name" value="PyrdxlP-dep_Trfase_major"/>
</dbReference>
<evidence type="ECO:0000256" key="2">
    <source>
        <dbReference type="ARBA" id="ARBA00006966"/>
    </source>
</evidence>
<dbReference type="HOGENOM" id="CLU_029381_0_4_0"/>
<dbReference type="PIRSF" id="PIRSF017617">
    <property type="entry name" value="Thr_aldolase"/>
    <property type="match status" value="1"/>
</dbReference>
<evidence type="ECO:0000256" key="5">
    <source>
        <dbReference type="PIRSR" id="PIRSR017617-1"/>
    </source>
</evidence>
<dbReference type="EMBL" id="CP000916">
    <property type="protein sequence ID" value="ACM23118.1"/>
    <property type="molecule type" value="Genomic_DNA"/>
</dbReference>
<dbReference type="KEGG" id="tna:CTN_0942"/>
<dbReference type="GO" id="GO:0005829">
    <property type="term" value="C:cytosol"/>
    <property type="evidence" value="ECO:0007669"/>
    <property type="project" value="TreeGrafter"/>
</dbReference>
<protein>
    <submittedName>
        <fullName evidence="7">L-allo-threonine aldolase</fullName>
    </submittedName>
</protein>
<dbReference type="GO" id="GO:0006545">
    <property type="term" value="P:glycine biosynthetic process"/>
    <property type="evidence" value="ECO:0007669"/>
    <property type="project" value="TreeGrafter"/>
</dbReference>
<dbReference type="AlphaFoldDB" id="B9K835"/>
<dbReference type="FunFam" id="3.90.1150.10:FF:000041">
    <property type="entry name" value="Low-specificity L-threonine aldolase"/>
    <property type="match status" value="1"/>
</dbReference>
<evidence type="ECO:0000256" key="1">
    <source>
        <dbReference type="ARBA" id="ARBA00001933"/>
    </source>
</evidence>
<evidence type="ECO:0000313" key="8">
    <source>
        <dbReference type="Proteomes" id="UP000000445"/>
    </source>
</evidence>
<dbReference type="NCBIfam" id="NF041359">
    <property type="entry name" value="GntG_guanitoxin"/>
    <property type="match status" value="1"/>
</dbReference>
<dbReference type="SUPFAM" id="SSF53383">
    <property type="entry name" value="PLP-dependent transferases"/>
    <property type="match status" value="1"/>
</dbReference>
<dbReference type="InterPro" id="IPR015422">
    <property type="entry name" value="PyrdxlP-dep_Trfase_small"/>
</dbReference>
<keyword evidence="8" id="KW-1185">Reference proteome</keyword>
<dbReference type="PANTHER" id="PTHR48097:SF9">
    <property type="entry name" value="L-THREONINE ALDOLASE"/>
    <property type="match status" value="1"/>
</dbReference>
<dbReference type="Pfam" id="PF01212">
    <property type="entry name" value="Beta_elim_lyase"/>
    <property type="match status" value="1"/>
</dbReference>
<dbReference type="Gene3D" id="3.40.640.10">
    <property type="entry name" value="Type I PLP-dependent aspartate aminotransferase-like (Major domain)"/>
    <property type="match status" value="1"/>
</dbReference>
<evidence type="ECO:0000313" key="7">
    <source>
        <dbReference type="EMBL" id="ACM23118.1"/>
    </source>
</evidence>
<keyword evidence="4" id="KW-0456">Lyase</keyword>
<dbReference type="Gene3D" id="3.90.1150.10">
    <property type="entry name" value="Aspartate Aminotransferase, domain 1"/>
    <property type="match status" value="1"/>
</dbReference>
<evidence type="ECO:0000259" key="6">
    <source>
        <dbReference type="Pfam" id="PF01212"/>
    </source>
</evidence>
<dbReference type="InterPro" id="IPR015424">
    <property type="entry name" value="PyrdxlP-dep_Trfase"/>
</dbReference>
<dbReference type="PANTHER" id="PTHR48097">
    <property type="entry name" value="L-THREONINE ALDOLASE-RELATED"/>
    <property type="match status" value="1"/>
</dbReference>
<feature type="modified residue" description="N6-(pyridoxal phosphate)lysine" evidence="5">
    <location>
        <position position="204"/>
    </location>
</feature>
<comment type="cofactor">
    <cofactor evidence="1">
        <name>pyridoxal 5'-phosphate</name>
        <dbReference type="ChEBI" id="CHEBI:597326"/>
    </cofactor>
</comment>
<reference evidence="7 8" key="1">
    <citation type="journal article" date="2009" name="Biosci. Biotechnol. Biochem.">
        <title>WeGAS: a web-based microbial genome annotation system.</title>
        <authorList>
            <person name="Lee D."/>
            <person name="Seo H."/>
            <person name="Park C."/>
            <person name="Park K."/>
        </authorList>
    </citation>
    <scope>NUCLEOTIDE SEQUENCE [LARGE SCALE GENOMIC DNA]</scope>
    <source>
        <strain evidence="8">ATCC 49049 / DSM 4359 / NBRC 107923 / NS-E</strain>
    </source>
</reference>
<dbReference type="eggNOG" id="COG2008">
    <property type="taxonomic scope" value="Bacteria"/>
</dbReference>
<dbReference type="InterPro" id="IPR023603">
    <property type="entry name" value="Low_specificity_L-TA-like"/>
</dbReference>
<organism evidence="7 8">
    <name type="scientific">Thermotoga neapolitana (strain ATCC 49049 / DSM 4359 / NBRC 107923 / NS-E)</name>
    <dbReference type="NCBI Taxonomy" id="309803"/>
    <lineage>
        <taxon>Bacteria</taxon>
        <taxon>Thermotogati</taxon>
        <taxon>Thermotogota</taxon>
        <taxon>Thermotogae</taxon>
        <taxon>Thermotogales</taxon>
        <taxon>Thermotogaceae</taxon>
        <taxon>Thermotoga</taxon>
    </lineage>
</organism>